<protein>
    <submittedName>
        <fullName evidence="2">Uncharacterized protein</fullName>
    </submittedName>
</protein>
<reference evidence="2" key="1">
    <citation type="submission" date="2016-05" db="EMBL/GenBank/DDBJ databases">
        <authorList>
            <person name="Lavstsen T."/>
            <person name="Jespersen J.S."/>
        </authorList>
    </citation>
    <scope>NUCLEOTIDE SEQUENCE</scope>
    <source>
        <tissue evidence="2">Brain</tissue>
    </source>
</reference>
<evidence type="ECO:0000256" key="1">
    <source>
        <dbReference type="SAM" id="MobiDB-lite"/>
    </source>
</evidence>
<feature type="region of interest" description="Disordered" evidence="1">
    <location>
        <begin position="31"/>
        <end position="61"/>
    </location>
</feature>
<name>A0A1A8MDV2_9TELE</name>
<proteinExistence type="predicted"/>
<dbReference type="EMBL" id="HAEF01013834">
    <property type="protein sequence ID" value="SBR54993.1"/>
    <property type="molecule type" value="Transcribed_RNA"/>
</dbReference>
<evidence type="ECO:0000313" key="2">
    <source>
        <dbReference type="EMBL" id="SBR54993.1"/>
    </source>
</evidence>
<dbReference type="AlphaFoldDB" id="A0A1A8MDV2"/>
<feature type="non-terminal residue" evidence="2">
    <location>
        <position position="1"/>
    </location>
</feature>
<gene>
    <name evidence="2" type="primary">Nfu_g_1_015636</name>
</gene>
<organism evidence="2">
    <name type="scientific">Nothobranchius pienaari</name>
    <dbReference type="NCBI Taxonomy" id="704102"/>
    <lineage>
        <taxon>Eukaryota</taxon>
        <taxon>Metazoa</taxon>
        <taxon>Chordata</taxon>
        <taxon>Craniata</taxon>
        <taxon>Vertebrata</taxon>
        <taxon>Euteleostomi</taxon>
        <taxon>Actinopterygii</taxon>
        <taxon>Neopterygii</taxon>
        <taxon>Teleostei</taxon>
        <taxon>Neoteleostei</taxon>
        <taxon>Acanthomorphata</taxon>
        <taxon>Ovalentaria</taxon>
        <taxon>Atherinomorphae</taxon>
        <taxon>Cyprinodontiformes</taxon>
        <taxon>Nothobranchiidae</taxon>
        <taxon>Nothobranchius</taxon>
    </lineage>
</organism>
<accession>A0A1A8MDV2</accession>
<sequence>DTCGPNRTHLGVSESRLAANLRVPGTFRHMTEWSPRKPAGGLQSRTVSLPVPRLSSKDKWRKKRISQVPAALFRPSRCSADTDSS</sequence>
<reference evidence="2" key="2">
    <citation type="submission" date="2016-06" db="EMBL/GenBank/DDBJ databases">
        <title>The genome of a short-lived fish provides insights into sex chromosome evolution and the genetic control of aging.</title>
        <authorList>
            <person name="Reichwald K."/>
            <person name="Felder M."/>
            <person name="Petzold A."/>
            <person name="Koch P."/>
            <person name="Groth M."/>
            <person name="Platzer M."/>
        </authorList>
    </citation>
    <scope>NUCLEOTIDE SEQUENCE</scope>
    <source>
        <tissue evidence="2">Brain</tissue>
    </source>
</reference>